<evidence type="ECO:0000313" key="2">
    <source>
        <dbReference type="EMBL" id="PZW17995.1"/>
    </source>
</evidence>
<dbReference type="InterPro" id="IPR011990">
    <property type="entry name" value="TPR-like_helical_dom_sf"/>
</dbReference>
<proteinExistence type="predicted"/>
<dbReference type="Gene3D" id="1.10.260.40">
    <property type="entry name" value="lambda repressor-like DNA-binding domains"/>
    <property type="match status" value="1"/>
</dbReference>
<name>A0A326TNQ1_THEHA</name>
<dbReference type="Proteomes" id="UP000248806">
    <property type="component" value="Unassembled WGS sequence"/>
</dbReference>
<dbReference type="SMART" id="SM00530">
    <property type="entry name" value="HTH_XRE"/>
    <property type="match status" value="1"/>
</dbReference>
<evidence type="ECO:0000259" key="1">
    <source>
        <dbReference type="PROSITE" id="PS50943"/>
    </source>
</evidence>
<dbReference type="PROSITE" id="PS50943">
    <property type="entry name" value="HTH_CROC1"/>
    <property type="match status" value="1"/>
</dbReference>
<dbReference type="EMBL" id="QKUF01000073">
    <property type="protein sequence ID" value="PZW17995.1"/>
    <property type="molecule type" value="Genomic_DNA"/>
</dbReference>
<dbReference type="SUPFAM" id="SSF47413">
    <property type="entry name" value="lambda repressor-like DNA-binding domains"/>
    <property type="match status" value="1"/>
</dbReference>
<comment type="caution">
    <text evidence="2">The sequence shown here is derived from an EMBL/GenBank/DDBJ whole genome shotgun (WGS) entry which is preliminary data.</text>
</comment>
<feature type="domain" description="HTH cro/C1-type" evidence="1">
    <location>
        <begin position="17"/>
        <end position="72"/>
    </location>
</feature>
<dbReference type="RefSeq" id="WP_111326950.1">
    <property type="nucleotide sequence ID" value="NZ_BIFX01000002.1"/>
</dbReference>
<dbReference type="SUPFAM" id="SSF48452">
    <property type="entry name" value="TPR-like"/>
    <property type="match status" value="1"/>
</dbReference>
<dbReference type="GO" id="GO:0003677">
    <property type="term" value="F:DNA binding"/>
    <property type="evidence" value="ECO:0007669"/>
    <property type="project" value="InterPro"/>
</dbReference>
<evidence type="ECO:0000313" key="3">
    <source>
        <dbReference type="Proteomes" id="UP000248806"/>
    </source>
</evidence>
<protein>
    <submittedName>
        <fullName evidence="2">Helix-turn-helix protein</fullName>
    </submittedName>
</protein>
<dbReference type="InterPro" id="IPR001387">
    <property type="entry name" value="Cro/C1-type_HTH"/>
</dbReference>
<organism evidence="2 3">
    <name type="scientific">Thermosporothrix hazakensis</name>
    <dbReference type="NCBI Taxonomy" id="644383"/>
    <lineage>
        <taxon>Bacteria</taxon>
        <taxon>Bacillati</taxon>
        <taxon>Chloroflexota</taxon>
        <taxon>Ktedonobacteria</taxon>
        <taxon>Ktedonobacterales</taxon>
        <taxon>Thermosporotrichaceae</taxon>
        <taxon>Thermosporothrix</taxon>
    </lineage>
</organism>
<accession>A0A326TNQ1</accession>
<keyword evidence="3" id="KW-1185">Reference proteome</keyword>
<sequence length="374" mass="42504">MSQEFEKYPSTPLARELRQYRMLHNLKQTELAANLNVDVKTVGRWEREEIILSDIRELRRIASMLGIDAERLGVASSFFLTVEQADEVIQHVWLLVKQSRYFEAKPVVEKLIGDLSVQVRSGDHDMLYRLAKAHQAAGHITAIMYRTSETNIALYHYREMELAARQLQDQTLLNVALTYEGDMYRRKGNLSDAVAYLEAARDEAPEANNAAKGNGIQLLGRAYVQAGNVKGFEQAMAEAEERAAQGTEDEIENTIHGLYNLGTVYEDYNRSYTLLNNTKKAFDYLELAEKTLPDTVHWQTLLKTAQAATLVQSGEITAGIEIAIEAAELCKKHGTLRLLERVYTIQNIVERMTRDINRANMQLRDVLHGPIEYL</sequence>
<dbReference type="OrthoDB" id="144949at2"/>
<dbReference type="InterPro" id="IPR010982">
    <property type="entry name" value="Lambda_DNA-bd_dom_sf"/>
</dbReference>
<dbReference type="Gene3D" id="1.25.40.10">
    <property type="entry name" value="Tetratricopeptide repeat domain"/>
    <property type="match status" value="1"/>
</dbReference>
<reference evidence="2 3" key="1">
    <citation type="submission" date="2018-06" db="EMBL/GenBank/DDBJ databases">
        <title>Genomic Encyclopedia of Archaeal and Bacterial Type Strains, Phase II (KMG-II): from individual species to whole genera.</title>
        <authorList>
            <person name="Goeker M."/>
        </authorList>
    </citation>
    <scope>NUCLEOTIDE SEQUENCE [LARGE SCALE GENOMIC DNA]</scope>
    <source>
        <strain evidence="2 3">ATCC BAA-1881</strain>
    </source>
</reference>
<gene>
    <name evidence="2" type="ORF">EI42_06439</name>
</gene>
<dbReference type="AlphaFoldDB" id="A0A326TNQ1"/>
<dbReference type="CDD" id="cd00093">
    <property type="entry name" value="HTH_XRE"/>
    <property type="match status" value="1"/>
</dbReference>
<dbReference type="Pfam" id="PF01381">
    <property type="entry name" value="HTH_3"/>
    <property type="match status" value="1"/>
</dbReference>